<organism evidence="3 4">
    <name type="scientific">Taxus chinensis</name>
    <name type="common">Chinese yew</name>
    <name type="synonym">Taxus wallichiana var. chinensis</name>
    <dbReference type="NCBI Taxonomy" id="29808"/>
    <lineage>
        <taxon>Eukaryota</taxon>
        <taxon>Viridiplantae</taxon>
        <taxon>Streptophyta</taxon>
        <taxon>Embryophyta</taxon>
        <taxon>Tracheophyta</taxon>
        <taxon>Spermatophyta</taxon>
        <taxon>Pinopsida</taxon>
        <taxon>Pinidae</taxon>
        <taxon>Conifers II</taxon>
        <taxon>Cupressales</taxon>
        <taxon>Taxaceae</taxon>
        <taxon>Taxus</taxon>
    </lineage>
</organism>
<keyword evidence="1" id="KW-0677">Repeat</keyword>
<evidence type="ECO:0000313" key="3">
    <source>
        <dbReference type="EMBL" id="KAH9292881.1"/>
    </source>
</evidence>
<dbReference type="PANTHER" id="PTHR47186:SF3">
    <property type="entry name" value="OS09G0267800 PROTEIN"/>
    <property type="match status" value="1"/>
</dbReference>
<evidence type="ECO:0000259" key="2">
    <source>
        <dbReference type="Pfam" id="PF23598"/>
    </source>
</evidence>
<accession>A0AA38C1G1</accession>
<evidence type="ECO:0000313" key="4">
    <source>
        <dbReference type="Proteomes" id="UP000824469"/>
    </source>
</evidence>
<dbReference type="Pfam" id="PF23598">
    <property type="entry name" value="LRR_14"/>
    <property type="match status" value="1"/>
</dbReference>
<dbReference type="EMBL" id="JAHRHJ020002119">
    <property type="protein sequence ID" value="KAH9292881.1"/>
    <property type="molecule type" value="Genomic_DNA"/>
</dbReference>
<sequence length="222" mass="24753">LGSTTIKRLPNSIPALTNLQILDLNSSHITELPSNISKLTSLKLLDINDCEHLQSIPYGISQLSSLEYLSVNGCPNGFGVETGRNKCRGWLLSINDLGTLKQLKRLELENNGETIRQGMLESMKEIESLTLKLTQMEILLHDMITMSNVRKICLVCPQLLSIDDSFCGFQHLSYINLCKCDALKQLPALHKLVSLKYLEILACPNIEKLPEEFGKSGAFPKL</sequence>
<dbReference type="Gene3D" id="3.80.10.10">
    <property type="entry name" value="Ribonuclease Inhibitor"/>
    <property type="match status" value="1"/>
</dbReference>
<protein>
    <recommendedName>
        <fullName evidence="2">Disease resistance R13L4/SHOC-2-like LRR domain-containing protein</fullName>
    </recommendedName>
</protein>
<reference evidence="3 4" key="1">
    <citation type="journal article" date="2021" name="Nat. Plants">
        <title>The Taxus genome provides insights into paclitaxel biosynthesis.</title>
        <authorList>
            <person name="Xiong X."/>
            <person name="Gou J."/>
            <person name="Liao Q."/>
            <person name="Li Y."/>
            <person name="Zhou Q."/>
            <person name="Bi G."/>
            <person name="Li C."/>
            <person name="Du R."/>
            <person name="Wang X."/>
            <person name="Sun T."/>
            <person name="Guo L."/>
            <person name="Liang H."/>
            <person name="Lu P."/>
            <person name="Wu Y."/>
            <person name="Zhang Z."/>
            <person name="Ro D.K."/>
            <person name="Shang Y."/>
            <person name="Huang S."/>
            <person name="Yan J."/>
        </authorList>
    </citation>
    <scope>NUCLEOTIDE SEQUENCE [LARGE SCALE GENOMIC DNA]</scope>
    <source>
        <strain evidence="3">Ta-2019</strain>
    </source>
</reference>
<evidence type="ECO:0000256" key="1">
    <source>
        <dbReference type="ARBA" id="ARBA00022737"/>
    </source>
</evidence>
<keyword evidence="4" id="KW-1185">Reference proteome</keyword>
<comment type="caution">
    <text evidence="3">The sequence shown here is derived from an EMBL/GenBank/DDBJ whole genome shotgun (WGS) entry which is preliminary data.</text>
</comment>
<dbReference type="Proteomes" id="UP000824469">
    <property type="component" value="Unassembled WGS sequence"/>
</dbReference>
<dbReference type="OMA" id="WKRVASI"/>
<name>A0AA38C1G1_TAXCH</name>
<feature type="domain" description="Disease resistance R13L4/SHOC-2-like LRR" evidence="2">
    <location>
        <begin position="2"/>
        <end position="155"/>
    </location>
</feature>
<dbReference type="InterPro" id="IPR055414">
    <property type="entry name" value="LRR_R13L4/SHOC2-like"/>
</dbReference>
<proteinExistence type="predicted"/>
<dbReference type="InterPro" id="IPR032675">
    <property type="entry name" value="LRR_dom_sf"/>
</dbReference>
<gene>
    <name evidence="3" type="ORF">KI387_041935</name>
</gene>
<feature type="non-terminal residue" evidence="3">
    <location>
        <position position="1"/>
    </location>
</feature>
<dbReference type="SUPFAM" id="SSF52058">
    <property type="entry name" value="L domain-like"/>
    <property type="match status" value="1"/>
</dbReference>
<dbReference type="AlphaFoldDB" id="A0AA38C1G1"/>
<dbReference type="PANTHER" id="PTHR47186">
    <property type="entry name" value="LEUCINE-RICH REPEAT-CONTAINING PROTEIN 57"/>
    <property type="match status" value="1"/>
</dbReference>